<sequence length="357" mass="40918">MEHVAVLIQFVARSFYETRHIIILDAILRHNVVSDDDLPQMVGIQKKELHKLCSKLRDDRLLKVHTRSEPKEGQQRPVQRTYYYIHYREAVDAIKWRIHKLGETFNDKMRNDVDRQGYVCPLCKRRYTAIDVLPLQAPDLSGFICEDCGSILQDDDDSDELRISQERLARLMSQIRRIIDNLKKIDDTFIPDNDFDTSLKIAIPASIEVEDMPDKVSLASRGINNTALSIEVDLSGDKVNEVATQTKLEKAQQNTLPVWYQKSTIGIEEQGEEDATVSHENEPIIKREGMVKQEPVSTIVETNGVDTALNEAAPEDVIAAYYKSLQNGEDEDEDGEEDDEEDEEEEDDDEFDEMEAF</sequence>
<keyword evidence="2" id="KW-1185">Reference proteome</keyword>
<comment type="caution">
    <text evidence="1">The sequence shown here is derived from an EMBL/GenBank/DDBJ whole genome shotgun (WGS) entry which is preliminary data.</text>
</comment>
<evidence type="ECO:0000313" key="1">
    <source>
        <dbReference type="EMBL" id="KAK9241294.1"/>
    </source>
</evidence>
<dbReference type="Proteomes" id="UP001433508">
    <property type="component" value="Unassembled WGS sequence"/>
</dbReference>
<proteinExistence type="predicted"/>
<dbReference type="EMBL" id="MU971335">
    <property type="protein sequence ID" value="KAK9241294.1"/>
    <property type="molecule type" value="Genomic_DNA"/>
</dbReference>
<name>A0ACC3TBH2_LIPKO</name>
<accession>A0ACC3TBH2</accession>
<evidence type="ECO:0000313" key="2">
    <source>
        <dbReference type="Proteomes" id="UP001433508"/>
    </source>
</evidence>
<gene>
    <name evidence="1" type="ORF">V1525DRAFT_351747</name>
</gene>
<protein>
    <submittedName>
        <fullName evidence="1">TFIIE alpha subunit-domain-containing protein</fullName>
    </submittedName>
</protein>
<organism evidence="1 2">
    <name type="scientific">Lipomyces kononenkoae</name>
    <name type="common">Yeast</name>
    <dbReference type="NCBI Taxonomy" id="34357"/>
    <lineage>
        <taxon>Eukaryota</taxon>
        <taxon>Fungi</taxon>
        <taxon>Dikarya</taxon>
        <taxon>Ascomycota</taxon>
        <taxon>Saccharomycotina</taxon>
        <taxon>Lipomycetes</taxon>
        <taxon>Lipomycetales</taxon>
        <taxon>Lipomycetaceae</taxon>
        <taxon>Lipomyces</taxon>
    </lineage>
</organism>
<reference evidence="2" key="1">
    <citation type="journal article" date="2024" name="Front. Bioeng. Biotechnol.">
        <title>Genome-scale model development and genomic sequencing of the oleaginous clade Lipomyces.</title>
        <authorList>
            <person name="Czajka J.J."/>
            <person name="Han Y."/>
            <person name="Kim J."/>
            <person name="Mondo S.J."/>
            <person name="Hofstad B.A."/>
            <person name="Robles A."/>
            <person name="Haridas S."/>
            <person name="Riley R."/>
            <person name="LaButti K."/>
            <person name="Pangilinan J."/>
            <person name="Andreopoulos W."/>
            <person name="Lipzen A."/>
            <person name="Yan J."/>
            <person name="Wang M."/>
            <person name="Ng V."/>
            <person name="Grigoriev I.V."/>
            <person name="Spatafora J.W."/>
            <person name="Magnuson J.K."/>
            <person name="Baker S.E."/>
            <person name="Pomraning K.R."/>
        </authorList>
    </citation>
    <scope>NUCLEOTIDE SEQUENCE [LARGE SCALE GENOMIC DNA]</scope>
    <source>
        <strain evidence="2">CBS 7786</strain>
    </source>
</reference>